<name>A0A366HCA3_9BACT</name>
<accession>A0A366HCA3</accession>
<protein>
    <submittedName>
        <fullName evidence="2">Uncharacterized protein</fullName>
    </submittedName>
</protein>
<evidence type="ECO:0000256" key="1">
    <source>
        <dbReference type="SAM" id="SignalP"/>
    </source>
</evidence>
<proteinExistence type="predicted"/>
<keyword evidence="3" id="KW-1185">Reference proteome</keyword>
<gene>
    <name evidence="2" type="ORF">DES53_110187</name>
</gene>
<dbReference type="Proteomes" id="UP000253426">
    <property type="component" value="Unassembled WGS sequence"/>
</dbReference>
<reference evidence="2 3" key="1">
    <citation type="submission" date="2018-06" db="EMBL/GenBank/DDBJ databases">
        <title>Genomic Encyclopedia of Type Strains, Phase IV (KMG-IV): sequencing the most valuable type-strain genomes for metagenomic binning, comparative biology and taxonomic classification.</title>
        <authorList>
            <person name="Goeker M."/>
        </authorList>
    </citation>
    <scope>NUCLEOTIDE SEQUENCE [LARGE SCALE GENOMIC DNA]</scope>
    <source>
        <strain evidence="2 3">DSM 25532</strain>
    </source>
</reference>
<sequence length="522" mass="58205">MLRPCLVALCLASTLSAQSPDPEPAWTRAADERGPMTADEARAFMKRLAQHAVEHHMKKTDSPQKGMMYEYVWWKKKGQPGQFIQGEALDTMHDGAWFACAMANAHRATGDGYYKDILVHWQLPFYLKMLNESDTLFNNAQVDVRDEAKDTWKNAKEWLLQGTEKGFVPYWWDDGESVSLEMLGKKSERPFFPCTNTFAGQPNPEFRLKGWSHGSSNHLAQDLGIFLIQSWMVLRESPDEVGKDLAAACALAAKHLQECRARHGAANIPVVVAACGLLNGDEAMMKRVASWEKELPAHSQNAFTRSVRDFKPGQKNAIPAFADDPMYGYYTGVSKHRSMPRPLALEMALYAYGVPMLWQMYSDNAPVPPGINRFDLTSINFIDGKPEHLRSQRKGPRGGSIPVGSRFGPQNMAVCGWALQAIKQDASIAAQVKSTVAAALGKPVPHPDVQKWLERELGSGLRTWEAVLNEYGYIPTGIGCQSAMPGVLWDEFSDNGGYAHLISAAAQWVQYLEGKQDWKAWE</sequence>
<dbReference type="RefSeq" id="WP_113960923.1">
    <property type="nucleotide sequence ID" value="NZ_QNRR01000010.1"/>
</dbReference>
<feature type="chain" id="PRO_5016637263" evidence="1">
    <location>
        <begin position="20"/>
        <end position="522"/>
    </location>
</feature>
<comment type="caution">
    <text evidence="2">The sequence shown here is derived from an EMBL/GenBank/DDBJ whole genome shotgun (WGS) entry which is preliminary data.</text>
</comment>
<evidence type="ECO:0000313" key="3">
    <source>
        <dbReference type="Proteomes" id="UP000253426"/>
    </source>
</evidence>
<feature type="signal peptide" evidence="1">
    <location>
        <begin position="1"/>
        <end position="19"/>
    </location>
</feature>
<dbReference type="AlphaFoldDB" id="A0A366HCA3"/>
<evidence type="ECO:0000313" key="2">
    <source>
        <dbReference type="EMBL" id="RBP39163.1"/>
    </source>
</evidence>
<dbReference type="OrthoDB" id="9960100at2"/>
<dbReference type="EMBL" id="QNRR01000010">
    <property type="protein sequence ID" value="RBP39163.1"/>
    <property type="molecule type" value="Genomic_DNA"/>
</dbReference>
<keyword evidence="1" id="KW-0732">Signal</keyword>
<organism evidence="2 3">
    <name type="scientific">Roseimicrobium gellanilyticum</name>
    <dbReference type="NCBI Taxonomy" id="748857"/>
    <lineage>
        <taxon>Bacteria</taxon>
        <taxon>Pseudomonadati</taxon>
        <taxon>Verrucomicrobiota</taxon>
        <taxon>Verrucomicrobiia</taxon>
        <taxon>Verrucomicrobiales</taxon>
        <taxon>Verrucomicrobiaceae</taxon>
        <taxon>Roseimicrobium</taxon>
    </lineage>
</organism>